<gene>
    <name evidence="2" type="ORF">CVT26_014294</name>
</gene>
<evidence type="ECO:0000256" key="1">
    <source>
        <dbReference type="SAM" id="SignalP"/>
    </source>
</evidence>
<dbReference type="InParanoid" id="A0A409X1W3"/>
<dbReference type="AlphaFoldDB" id="A0A409X1W3"/>
<reference evidence="2 3" key="1">
    <citation type="journal article" date="2018" name="Evol. Lett.">
        <title>Horizontal gene cluster transfer increased hallucinogenic mushroom diversity.</title>
        <authorList>
            <person name="Reynolds H.T."/>
            <person name="Vijayakumar V."/>
            <person name="Gluck-Thaler E."/>
            <person name="Korotkin H.B."/>
            <person name="Matheny P.B."/>
            <person name="Slot J.C."/>
        </authorList>
    </citation>
    <scope>NUCLEOTIDE SEQUENCE [LARGE SCALE GENOMIC DNA]</scope>
    <source>
        <strain evidence="2 3">SRW20</strain>
    </source>
</reference>
<keyword evidence="1" id="KW-0732">Signal</keyword>
<feature type="chain" id="PRO_5018998295" evidence="1">
    <location>
        <begin position="29"/>
        <end position="87"/>
    </location>
</feature>
<comment type="caution">
    <text evidence="2">The sequence shown here is derived from an EMBL/GenBank/DDBJ whole genome shotgun (WGS) entry which is preliminary data.</text>
</comment>
<dbReference type="EMBL" id="NHYE01004412">
    <property type="protein sequence ID" value="PPQ84763.1"/>
    <property type="molecule type" value="Genomic_DNA"/>
</dbReference>
<dbReference type="Proteomes" id="UP000284706">
    <property type="component" value="Unassembled WGS sequence"/>
</dbReference>
<name>A0A409X1W3_9AGAR</name>
<feature type="signal peptide" evidence="1">
    <location>
        <begin position="1"/>
        <end position="28"/>
    </location>
</feature>
<sequence length="87" mass="9175">MKLSPPFSTFLALALSFFLPSLPSVVLASASASSASSATASDASASTLDSNFDTSSRIYHLTEDIVGAGFYSHFEWENVTDPSHGRV</sequence>
<organism evidence="2 3">
    <name type="scientific">Gymnopilus dilepis</name>
    <dbReference type="NCBI Taxonomy" id="231916"/>
    <lineage>
        <taxon>Eukaryota</taxon>
        <taxon>Fungi</taxon>
        <taxon>Dikarya</taxon>
        <taxon>Basidiomycota</taxon>
        <taxon>Agaricomycotina</taxon>
        <taxon>Agaricomycetes</taxon>
        <taxon>Agaricomycetidae</taxon>
        <taxon>Agaricales</taxon>
        <taxon>Agaricineae</taxon>
        <taxon>Hymenogastraceae</taxon>
        <taxon>Gymnopilus</taxon>
    </lineage>
</organism>
<protein>
    <submittedName>
        <fullName evidence="2">Uncharacterized protein</fullName>
    </submittedName>
</protein>
<keyword evidence="3" id="KW-1185">Reference proteome</keyword>
<accession>A0A409X1W3</accession>
<evidence type="ECO:0000313" key="2">
    <source>
        <dbReference type="EMBL" id="PPQ84763.1"/>
    </source>
</evidence>
<evidence type="ECO:0000313" key="3">
    <source>
        <dbReference type="Proteomes" id="UP000284706"/>
    </source>
</evidence>
<proteinExistence type="predicted"/>